<dbReference type="AlphaFoldDB" id="J9DHK3"/>
<reference evidence="2" key="2">
    <citation type="submission" date="2015-07" db="EMBL/GenBank/DDBJ databases">
        <title>Contrasting host-pathogen interactions and genome evolution in two generalist and specialist microsporidian pathogens of mosquitoes.</title>
        <authorList>
            <consortium name="The Broad Institute Genomics Platform"/>
            <consortium name="The Broad Institute Genome Sequencing Center for Infectious Disease"/>
            <person name="Cuomo C.A."/>
            <person name="Sanscrainte N.D."/>
            <person name="Goldberg J.M."/>
            <person name="Heiman D."/>
            <person name="Young S."/>
            <person name="Zeng Q."/>
            <person name="Becnel J.J."/>
            <person name="Birren B.W."/>
        </authorList>
    </citation>
    <scope>NUCLEOTIDE SEQUENCE [LARGE SCALE GENOMIC DNA]</scope>
    <source>
        <strain evidence="2">USNM 41457</strain>
    </source>
</reference>
<dbReference type="InParanoid" id="J9DHK3"/>
<comment type="caution">
    <text evidence="1">The sequence shown here is derived from an EMBL/GenBank/DDBJ whole genome shotgun (WGS) entry which is preliminary data.</text>
</comment>
<sequence>MIFRYKLAKPYKKYYKNGFMTHYTIIKYQKNYFLPMKSFFFKKNNTDEQPHKKSNFGNRNLSKAKKITFIHSSKFMNLLYARHIKFSISLNYKFNVTIMIRASFKSD</sequence>
<gene>
    <name evidence="1" type="ORF">EDEG_03477</name>
</gene>
<keyword evidence="2" id="KW-1185">Reference proteome</keyword>
<dbReference type="VEuPathDB" id="MicrosporidiaDB:EDEG_03477"/>
<reference evidence="1 2" key="1">
    <citation type="submission" date="2011-08" db="EMBL/GenBank/DDBJ databases">
        <authorList>
            <person name="Liu Z.J."/>
            <person name="Shi F.L."/>
            <person name="Lu J.Q."/>
            <person name="Li M."/>
            <person name="Wang Z.L."/>
        </authorList>
    </citation>
    <scope>NUCLEOTIDE SEQUENCE [LARGE SCALE GENOMIC DNA]</scope>
    <source>
        <strain evidence="1 2">USNM 41457</strain>
    </source>
</reference>
<protein>
    <submittedName>
        <fullName evidence="1">Uncharacterized protein</fullName>
    </submittedName>
</protein>
<dbReference type="HOGENOM" id="CLU_2209994_0_0_1"/>
<accession>J9DHK3</accession>
<dbReference type="EMBL" id="AFBI03000091">
    <property type="protein sequence ID" value="EJW02075.1"/>
    <property type="molecule type" value="Genomic_DNA"/>
</dbReference>
<dbReference type="Proteomes" id="UP000003163">
    <property type="component" value="Unassembled WGS sequence"/>
</dbReference>
<evidence type="ECO:0000313" key="2">
    <source>
        <dbReference type="Proteomes" id="UP000003163"/>
    </source>
</evidence>
<name>J9DHK3_EDHAE</name>
<proteinExistence type="predicted"/>
<evidence type="ECO:0000313" key="1">
    <source>
        <dbReference type="EMBL" id="EJW02075.1"/>
    </source>
</evidence>
<organism evidence="1 2">
    <name type="scientific">Edhazardia aedis (strain USNM 41457)</name>
    <name type="common">Microsporidian parasite</name>
    <dbReference type="NCBI Taxonomy" id="1003232"/>
    <lineage>
        <taxon>Eukaryota</taxon>
        <taxon>Fungi</taxon>
        <taxon>Fungi incertae sedis</taxon>
        <taxon>Microsporidia</taxon>
        <taxon>Edhazardia</taxon>
    </lineage>
</organism>